<keyword evidence="6" id="KW-0963">Cytoplasm</keyword>
<dbReference type="NCBIfam" id="TIGR02402">
    <property type="entry name" value="trehalose_TreZ"/>
    <property type="match status" value="1"/>
</dbReference>
<dbReference type="InterPro" id="IPR013783">
    <property type="entry name" value="Ig-like_fold"/>
</dbReference>
<keyword evidence="7 14" id="KW-0378">Hydrolase</keyword>
<dbReference type="Gene3D" id="2.60.40.10">
    <property type="entry name" value="Immunoglobulins"/>
    <property type="match status" value="1"/>
</dbReference>
<dbReference type="InterPro" id="IPR004193">
    <property type="entry name" value="Glyco_hydro_13_N"/>
</dbReference>
<name>A0ABT0HP28_9BACT</name>
<evidence type="ECO:0000256" key="8">
    <source>
        <dbReference type="ARBA" id="ARBA00023277"/>
    </source>
</evidence>
<dbReference type="InterPro" id="IPR044901">
    <property type="entry name" value="Trehalose_TreZ_E-set_sf"/>
</dbReference>
<evidence type="ECO:0000256" key="6">
    <source>
        <dbReference type="ARBA" id="ARBA00022490"/>
    </source>
</evidence>
<proteinExistence type="inferred from homology"/>
<evidence type="ECO:0000259" key="15">
    <source>
        <dbReference type="SMART" id="SM00642"/>
    </source>
</evidence>
<keyword evidence="8" id="KW-0119">Carbohydrate metabolism</keyword>
<evidence type="ECO:0000256" key="14">
    <source>
        <dbReference type="PIRNR" id="PIRNR006337"/>
    </source>
</evidence>
<organism evidence="16 17">
    <name type="scientific">Spirosoma liriopis</name>
    <dbReference type="NCBI Taxonomy" id="2937440"/>
    <lineage>
        <taxon>Bacteria</taxon>
        <taxon>Pseudomonadati</taxon>
        <taxon>Bacteroidota</taxon>
        <taxon>Cytophagia</taxon>
        <taxon>Cytophagales</taxon>
        <taxon>Cytophagaceae</taxon>
        <taxon>Spirosoma</taxon>
    </lineage>
</organism>
<dbReference type="Gene3D" id="3.20.20.80">
    <property type="entry name" value="Glycosidases"/>
    <property type="match status" value="1"/>
</dbReference>
<evidence type="ECO:0000256" key="9">
    <source>
        <dbReference type="ARBA" id="ARBA00023295"/>
    </source>
</evidence>
<evidence type="ECO:0000256" key="7">
    <source>
        <dbReference type="ARBA" id="ARBA00022801"/>
    </source>
</evidence>
<comment type="caution">
    <text evidence="16">The sequence shown here is derived from an EMBL/GenBank/DDBJ whole genome shotgun (WGS) entry which is preliminary data.</text>
</comment>
<comment type="pathway">
    <text evidence="2 14">Glycan biosynthesis; trehalose biosynthesis.</text>
</comment>
<dbReference type="PANTHER" id="PTHR43651">
    <property type="entry name" value="1,4-ALPHA-GLUCAN-BRANCHING ENZYME"/>
    <property type="match status" value="1"/>
</dbReference>
<gene>
    <name evidence="16" type="primary">treZ</name>
    <name evidence="16" type="ORF">M0L20_18845</name>
</gene>
<dbReference type="SUPFAM" id="SSF51445">
    <property type="entry name" value="(Trans)glycosidases"/>
    <property type="match status" value="1"/>
</dbReference>
<evidence type="ECO:0000256" key="5">
    <source>
        <dbReference type="ARBA" id="ARBA00015938"/>
    </source>
</evidence>
<dbReference type="Pfam" id="PF02922">
    <property type="entry name" value="CBM_48"/>
    <property type="match status" value="1"/>
</dbReference>
<dbReference type="SMART" id="SM00642">
    <property type="entry name" value="Aamy"/>
    <property type="match status" value="1"/>
</dbReference>
<comment type="catalytic activity">
    <reaction evidence="12 14">
        <text>hydrolysis of (1-&gt;4)-alpha-D-glucosidic linkage in 4-alpha-D-[(1-&gt;4)-alpha-D-glucanosyl]n trehalose to yield trehalose and (1-&gt;4)-alpha-D-glucan.</text>
        <dbReference type="EC" id="3.2.1.141"/>
    </reaction>
</comment>
<evidence type="ECO:0000256" key="4">
    <source>
        <dbReference type="ARBA" id="ARBA00012268"/>
    </source>
</evidence>
<evidence type="ECO:0000256" key="12">
    <source>
        <dbReference type="ARBA" id="ARBA00034013"/>
    </source>
</evidence>
<dbReference type="Gene3D" id="1.10.10.760">
    <property type="entry name" value="E-set domains of sugar-utilizing enzymes"/>
    <property type="match status" value="1"/>
</dbReference>
<dbReference type="CDD" id="cd11325">
    <property type="entry name" value="AmyAc_GTHase"/>
    <property type="match status" value="1"/>
</dbReference>
<dbReference type="InterPro" id="IPR012768">
    <property type="entry name" value="Trehalose_TreZ"/>
</dbReference>
<accession>A0ABT0HP28</accession>
<evidence type="ECO:0000256" key="1">
    <source>
        <dbReference type="ARBA" id="ARBA00004496"/>
    </source>
</evidence>
<dbReference type="InterPro" id="IPR014756">
    <property type="entry name" value="Ig_E-set"/>
</dbReference>
<protein>
    <recommendedName>
        <fullName evidence="5 13">Malto-oligosyltrehalose trehalohydrolase</fullName>
        <shortName evidence="14">MTHase</shortName>
        <ecNumber evidence="4 13">3.2.1.141</ecNumber>
    </recommendedName>
    <alternativeName>
        <fullName evidence="11 14">4-alpha-D-((1-&gt;4)-alpha-D-glucano)trehalose trehalohydrolase</fullName>
    </alternativeName>
    <alternativeName>
        <fullName evidence="10 14">Maltooligosyl trehalose trehalohydrolase</fullName>
    </alternativeName>
</protein>
<dbReference type="InterPro" id="IPR006047">
    <property type="entry name" value="GH13_cat_dom"/>
</dbReference>
<evidence type="ECO:0000256" key="11">
    <source>
        <dbReference type="ARBA" id="ARBA00033284"/>
    </source>
</evidence>
<feature type="domain" description="Glycosyl hydrolase family 13 catalytic" evidence="15">
    <location>
        <begin position="114"/>
        <end position="458"/>
    </location>
</feature>
<dbReference type="CDD" id="cd02853">
    <property type="entry name" value="E_set_MTHase_like_N"/>
    <property type="match status" value="1"/>
</dbReference>
<evidence type="ECO:0000313" key="17">
    <source>
        <dbReference type="Proteomes" id="UP001202180"/>
    </source>
</evidence>
<dbReference type="EC" id="3.2.1.141" evidence="4 13"/>
<evidence type="ECO:0000256" key="3">
    <source>
        <dbReference type="ARBA" id="ARBA00008061"/>
    </source>
</evidence>
<sequence length="617" mass="70157">MKTIGATYTGNGNCVFTVWAPEKESVTLHIVHPTEQELPMQPKGLGYFQLDVASAKPGTRYFYKLDDEHEYPDPASHFQPEDVHGPSEVIDQSAYQWHDQAWRGLPFRDLIFYELHVGTFTPEGTFEAIIERLDDLAEVGINALELMPVCQFPGGRNWGYDGVYPYSVQHSYGGPEGLKKLVDACHARGIAVFLDVVYNHMGPEGNHFSQFGPYFTSKYCTPWGDALNFDGVWADGVRNFFANNALFWLEQYHIDGLRLDATHEVFDMSAVSIWELMHDRVSQLEQRLGRSLYIVAESDLNSPKVVTPPALGGHGFNAQWLDDFHHSFFVLIYKDAQKRYVDFGRMEQLAKAYTDGFVFTGEYAPSRKRQFGRSSAGVPAERYVVFNLNHDQVGNLTGKERLSNLVNFDRQKIAAAAILLSPYVPLLFMGEEYADKTPFYYFISHSDQELIKAIREGRKEEFGSFNDGEEFPEPDDEATFTKSKIQWSDRTKGKHRLMLKWHQTLIQLRRSLAPLQHMDKSSVRVTVLNQAGFVLHRQTEDGLQHLACLFNLSDEAIDYTLPGWVNAWQKLLDSKEGQWQEDGVSSEALLPDQVQASQLVRLSPCSVTVYSGTRTID</sequence>
<keyword evidence="9 14" id="KW-0326">Glycosidase</keyword>
<dbReference type="Pfam" id="PF00128">
    <property type="entry name" value="Alpha-amylase"/>
    <property type="match status" value="1"/>
</dbReference>
<dbReference type="SUPFAM" id="SSF81296">
    <property type="entry name" value="E set domains"/>
    <property type="match status" value="1"/>
</dbReference>
<evidence type="ECO:0000256" key="13">
    <source>
        <dbReference type="NCBIfam" id="TIGR02402"/>
    </source>
</evidence>
<evidence type="ECO:0000256" key="10">
    <source>
        <dbReference type="ARBA" id="ARBA00032057"/>
    </source>
</evidence>
<dbReference type="PIRSF" id="PIRSF006337">
    <property type="entry name" value="Trehalose_TreZ"/>
    <property type="match status" value="1"/>
</dbReference>
<dbReference type="EMBL" id="JALPRF010000003">
    <property type="protein sequence ID" value="MCK8493933.1"/>
    <property type="molecule type" value="Genomic_DNA"/>
</dbReference>
<dbReference type="PANTHER" id="PTHR43651:SF11">
    <property type="entry name" value="MALTO-OLIGOSYLTREHALOSE TREHALOHYDROLASE"/>
    <property type="match status" value="1"/>
</dbReference>
<dbReference type="InterPro" id="IPR017853">
    <property type="entry name" value="GH"/>
</dbReference>
<evidence type="ECO:0000313" key="16">
    <source>
        <dbReference type="EMBL" id="MCK8493933.1"/>
    </source>
</evidence>
<comment type="similarity">
    <text evidence="3 14">Belongs to the glycosyl hydrolase 13 family.</text>
</comment>
<reference evidence="16 17" key="1">
    <citation type="submission" date="2022-04" db="EMBL/GenBank/DDBJ databases">
        <title>Spirosoma sp. strain RP8 genome sequencing and assembly.</title>
        <authorList>
            <person name="Jung Y."/>
        </authorList>
    </citation>
    <scope>NUCLEOTIDE SEQUENCE [LARGE SCALE GENOMIC DNA]</scope>
    <source>
        <strain evidence="16 17">RP8</strain>
    </source>
</reference>
<dbReference type="RefSeq" id="WP_248478554.1">
    <property type="nucleotide sequence ID" value="NZ_JALPRF010000003.1"/>
</dbReference>
<evidence type="ECO:0000256" key="2">
    <source>
        <dbReference type="ARBA" id="ARBA00005199"/>
    </source>
</evidence>
<comment type="subcellular location">
    <subcellularLocation>
        <location evidence="1">Cytoplasm</location>
    </subcellularLocation>
</comment>
<dbReference type="Proteomes" id="UP001202180">
    <property type="component" value="Unassembled WGS sequence"/>
</dbReference>
<keyword evidence="17" id="KW-1185">Reference proteome</keyword>